<gene>
    <name evidence="1" type="ORF">C9J27_05735</name>
</gene>
<dbReference type="EMBL" id="PYNF01000003">
    <property type="protein sequence ID" value="PSV00638.1"/>
    <property type="molecule type" value="Genomic_DNA"/>
</dbReference>
<dbReference type="Proteomes" id="UP000241426">
    <property type="component" value="Unassembled WGS sequence"/>
</dbReference>
<dbReference type="AlphaFoldDB" id="A0A2T3KLR7"/>
<reference evidence="1 2" key="1">
    <citation type="submission" date="2018-01" db="EMBL/GenBank/DDBJ databases">
        <title>Whole genome sequencing of Histamine producing bacteria.</title>
        <authorList>
            <person name="Butler K."/>
        </authorList>
    </citation>
    <scope>NUCLEOTIDE SEQUENCE [LARGE SCALE GENOMIC DNA]</scope>
    <source>
        <strain evidence="1 2">FS-7.2</strain>
    </source>
</reference>
<evidence type="ECO:0000313" key="2">
    <source>
        <dbReference type="Proteomes" id="UP000241426"/>
    </source>
</evidence>
<evidence type="ECO:0000313" key="1">
    <source>
        <dbReference type="EMBL" id="PSV00638.1"/>
    </source>
</evidence>
<sequence length="153" mass="18081">MLSLLLEYKHINMTNEPRTTEHFLLPREETLKDVPTFEHCMSEARKFSTIKDWRKYSRRSYTFAYDNGFHSDCCQHMASMQKQKLITSKTRPTGDECYLAAKEFKTRSEWAKQSPNTYRHACRKGIINKCVSHMSDNEFPAKRTFIRGKRKGS</sequence>
<name>A0A2T3KLR7_9GAMM</name>
<protein>
    <submittedName>
        <fullName evidence="1">Uncharacterized protein</fullName>
    </submittedName>
</protein>
<organism evidence="1 2">
    <name type="scientific">Photobacterium kishitanii</name>
    <dbReference type="NCBI Taxonomy" id="318456"/>
    <lineage>
        <taxon>Bacteria</taxon>
        <taxon>Pseudomonadati</taxon>
        <taxon>Pseudomonadota</taxon>
        <taxon>Gammaproteobacteria</taxon>
        <taxon>Vibrionales</taxon>
        <taxon>Vibrionaceae</taxon>
        <taxon>Photobacterium</taxon>
    </lineage>
</organism>
<proteinExistence type="predicted"/>
<accession>A0A2T3KLR7</accession>
<comment type="caution">
    <text evidence="1">The sequence shown here is derived from an EMBL/GenBank/DDBJ whole genome shotgun (WGS) entry which is preliminary data.</text>
</comment>